<dbReference type="GO" id="GO:0016787">
    <property type="term" value="F:hydrolase activity"/>
    <property type="evidence" value="ECO:0007669"/>
    <property type="project" value="UniProtKB-KW"/>
</dbReference>
<dbReference type="Gene3D" id="3.40.50.1820">
    <property type="entry name" value="alpha/beta hydrolase"/>
    <property type="match status" value="1"/>
</dbReference>
<evidence type="ECO:0000256" key="1">
    <source>
        <dbReference type="SAM" id="SignalP"/>
    </source>
</evidence>
<keyword evidence="3" id="KW-1185">Reference proteome</keyword>
<dbReference type="Proteomes" id="UP001595841">
    <property type="component" value="Unassembled WGS sequence"/>
</dbReference>
<accession>A0ABV8PKY0</accession>
<dbReference type="RefSeq" id="WP_379762927.1">
    <property type="nucleotide sequence ID" value="NZ_JBHSCL010000004.1"/>
</dbReference>
<dbReference type="SUPFAM" id="SSF53474">
    <property type="entry name" value="alpha/beta-Hydrolases"/>
    <property type="match status" value="1"/>
</dbReference>
<evidence type="ECO:0000313" key="3">
    <source>
        <dbReference type="Proteomes" id="UP001595841"/>
    </source>
</evidence>
<keyword evidence="2" id="KW-0378">Hydrolase</keyword>
<evidence type="ECO:0000313" key="2">
    <source>
        <dbReference type="EMBL" id="MFC4219544.1"/>
    </source>
</evidence>
<organism evidence="2 3">
    <name type="scientific">Flagellimonas marina</name>
    <dbReference type="NCBI Taxonomy" id="1775168"/>
    <lineage>
        <taxon>Bacteria</taxon>
        <taxon>Pseudomonadati</taxon>
        <taxon>Bacteroidota</taxon>
        <taxon>Flavobacteriia</taxon>
        <taxon>Flavobacteriales</taxon>
        <taxon>Flavobacteriaceae</taxon>
        <taxon>Flagellimonas</taxon>
    </lineage>
</organism>
<keyword evidence="1" id="KW-0732">Signal</keyword>
<protein>
    <submittedName>
        <fullName evidence="2">Alpha/beta hydrolase</fullName>
    </submittedName>
</protein>
<gene>
    <name evidence="2" type="ORF">ACFOWS_05350</name>
</gene>
<sequence>MKKTHLLFFLSLVCLASTSAQQRVLKKGEIMDSIAVQDSLSSAYSLYLPRDFTTDKKWPLLLIFDMEGRERQAVSIFVGPAEEEGYILAAPKVKDTVSLTTNMIMTNNVLEEIVNILPIQAGRVYTAGASAGGRFAGLVPIFIKGINGVISMGASLTNTDLLNVRRPFHFIGMVGKKDYNYTTMLDDEKLLDRYKFPNQVLLHDQNSAWPDVAYLQKGLQLFTLAAMGRKLIPKDSMYVENAFNEDLAKVNLLKNSGELIWAEQYMGEMMSMYGAHKNLDSLREVQKELRRDKQFRAMRRAENAAFSKEILMKENYQYDMEEDMFAHNFKNLGWWNYQMDELDKLINGSNIHEQEMGHRLVGFLNALAEDNIALVKSGQMIDEDALAFLYMLKTILDPDDFEFYLKTISLSAKNEDFGTALFYLEEALKRGFKDKDKLYNLEDTALLRITPEFNKVVEKYLEDSRYEIIEQ</sequence>
<feature type="chain" id="PRO_5045219937" evidence="1">
    <location>
        <begin position="23"/>
        <end position="471"/>
    </location>
</feature>
<feature type="signal peptide" evidence="1">
    <location>
        <begin position="1"/>
        <end position="22"/>
    </location>
</feature>
<reference evidence="3" key="1">
    <citation type="journal article" date="2019" name="Int. J. Syst. Evol. Microbiol.">
        <title>The Global Catalogue of Microorganisms (GCM) 10K type strain sequencing project: providing services to taxonomists for standard genome sequencing and annotation.</title>
        <authorList>
            <consortium name="The Broad Institute Genomics Platform"/>
            <consortium name="The Broad Institute Genome Sequencing Center for Infectious Disease"/>
            <person name="Wu L."/>
            <person name="Ma J."/>
        </authorList>
    </citation>
    <scope>NUCLEOTIDE SEQUENCE [LARGE SCALE GENOMIC DNA]</scope>
    <source>
        <strain evidence="3">CGMCC 1.15774</strain>
    </source>
</reference>
<dbReference type="EMBL" id="JBHSCL010000004">
    <property type="protein sequence ID" value="MFC4219544.1"/>
    <property type="molecule type" value="Genomic_DNA"/>
</dbReference>
<proteinExistence type="predicted"/>
<dbReference type="InterPro" id="IPR029058">
    <property type="entry name" value="AB_hydrolase_fold"/>
</dbReference>
<comment type="caution">
    <text evidence="2">The sequence shown here is derived from an EMBL/GenBank/DDBJ whole genome shotgun (WGS) entry which is preliminary data.</text>
</comment>
<name>A0ABV8PKY0_9FLAO</name>